<dbReference type="InterPro" id="IPR041490">
    <property type="entry name" value="KstR2_TetR_C"/>
</dbReference>
<organism evidence="4 5">
    <name type="scientific">Pelotomaculum isophthalicicum JI</name>
    <dbReference type="NCBI Taxonomy" id="947010"/>
    <lineage>
        <taxon>Bacteria</taxon>
        <taxon>Bacillati</taxon>
        <taxon>Bacillota</taxon>
        <taxon>Clostridia</taxon>
        <taxon>Eubacteriales</taxon>
        <taxon>Desulfotomaculaceae</taxon>
        <taxon>Pelotomaculum</taxon>
    </lineage>
</organism>
<dbReference type="Proteomes" id="UP001154312">
    <property type="component" value="Unassembled WGS sequence"/>
</dbReference>
<keyword evidence="1 2" id="KW-0238">DNA-binding</keyword>
<proteinExistence type="predicted"/>
<dbReference type="RefSeq" id="WP_277445396.1">
    <property type="nucleotide sequence ID" value="NZ_JAKOAV010000048.1"/>
</dbReference>
<dbReference type="InterPro" id="IPR036271">
    <property type="entry name" value="Tet_transcr_reg_TetR-rel_C_sf"/>
</dbReference>
<dbReference type="PANTHER" id="PTHR43479">
    <property type="entry name" value="ACREF/ENVCD OPERON REPRESSOR-RELATED"/>
    <property type="match status" value="1"/>
</dbReference>
<dbReference type="SUPFAM" id="SSF48498">
    <property type="entry name" value="Tetracyclin repressor-like, C-terminal domain"/>
    <property type="match status" value="1"/>
</dbReference>
<accession>A0A9X4H0J0</accession>
<dbReference type="Gene3D" id="1.10.357.10">
    <property type="entry name" value="Tetracycline Repressor, domain 2"/>
    <property type="match status" value="1"/>
</dbReference>
<evidence type="ECO:0000256" key="1">
    <source>
        <dbReference type="ARBA" id="ARBA00023125"/>
    </source>
</evidence>
<dbReference type="Gene3D" id="1.10.10.60">
    <property type="entry name" value="Homeodomain-like"/>
    <property type="match status" value="1"/>
</dbReference>
<dbReference type="InterPro" id="IPR001647">
    <property type="entry name" value="HTH_TetR"/>
</dbReference>
<dbReference type="EMBL" id="JAKOAV010000048">
    <property type="protein sequence ID" value="MDF9409877.1"/>
    <property type="molecule type" value="Genomic_DNA"/>
</dbReference>
<dbReference type="InterPro" id="IPR050624">
    <property type="entry name" value="HTH-type_Tx_Regulator"/>
</dbReference>
<dbReference type="InterPro" id="IPR009057">
    <property type="entry name" value="Homeodomain-like_sf"/>
</dbReference>
<dbReference type="PANTHER" id="PTHR43479:SF11">
    <property type="entry name" value="ACREF_ENVCD OPERON REPRESSOR-RELATED"/>
    <property type="match status" value="1"/>
</dbReference>
<evidence type="ECO:0000256" key="2">
    <source>
        <dbReference type="PROSITE-ProRule" id="PRU00335"/>
    </source>
</evidence>
<comment type="caution">
    <text evidence="4">The sequence shown here is derived from an EMBL/GenBank/DDBJ whole genome shotgun (WGS) entry which is preliminary data.</text>
</comment>
<evidence type="ECO:0000313" key="4">
    <source>
        <dbReference type="EMBL" id="MDF9409877.1"/>
    </source>
</evidence>
<dbReference type="PRINTS" id="PR00455">
    <property type="entry name" value="HTHTETR"/>
</dbReference>
<dbReference type="PROSITE" id="PS50977">
    <property type="entry name" value="HTH_TETR_2"/>
    <property type="match status" value="1"/>
</dbReference>
<protein>
    <submittedName>
        <fullName evidence="4">TetR/AcrR family transcriptional regulator</fullName>
    </submittedName>
</protein>
<gene>
    <name evidence="4" type="ORF">L7E55_16240</name>
</gene>
<evidence type="ECO:0000313" key="5">
    <source>
        <dbReference type="Proteomes" id="UP001154312"/>
    </source>
</evidence>
<feature type="DNA-binding region" description="H-T-H motif" evidence="2">
    <location>
        <begin position="38"/>
        <end position="57"/>
    </location>
</feature>
<evidence type="ECO:0000259" key="3">
    <source>
        <dbReference type="PROSITE" id="PS50977"/>
    </source>
</evidence>
<keyword evidence="5" id="KW-1185">Reference proteome</keyword>
<feature type="domain" description="HTH tetR-type" evidence="3">
    <location>
        <begin position="15"/>
        <end position="75"/>
    </location>
</feature>
<dbReference type="Pfam" id="PF17932">
    <property type="entry name" value="TetR_C_24"/>
    <property type="match status" value="1"/>
</dbReference>
<dbReference type="Pfam" id="PF00440">
    <property type="entry name" value="TetR_N"/>
    <property type="match status" value="1"/>
</dbReference>
<name>A0A9X4H0J0_9FIRM</name>
<sequence length="203" mass="23837">MDQEKNLIYEDLSGLNKRDEIIRVAAKLFRNLGYIETSMKDIADRVGILKGSLYYHFSSKEELLNEVINKGIDLLLVIAQQVYKQYEQNPQERLKQLVKLHLLHLTNNNEYLVIATNQTDKLTLEHRENYIVKRDLYESLLRETLEEGIRADQFPPLDIKLTILAILGMCNWIVQWYKHDGPYSAEYITDYLSTLICDRMLAK</sequence>
<dbReference type="AlphaFoldDB" id="A0A9X4H0J0"/>
<reference evidence="4" key="1">
    <citation type="submission" date="2022-02" db="EMBL/GenBank/DDBJ databases">
        <authorList>
            <person name="Leng L."/>
        </authorList>
    </citation>
    <scope>NUCLEOTIDE SEQUENCE</scope>
    <source>
        <strain evidence="4">JI</strain>
    </source>
</reference>
<dbReference type="GO" id="GO:0003677">
    <property type="term" value="F:DNA binding"/>
    <property type="evidence" value="ECO:0007669"/>
    <property type="project" value="UniProtKB-UniRule"/>
</dbReference>
<dbReference type="SUPFAM" id="SSF46689">
    <property type="entry name" value="Homeodomain-like"/>
    <property type="match status" value="1"/>
</dbReference>